<organism evidence="2 3">
    <name type="scientific">Drosophila lebanonensis</name>
    <name type="common">Fruit fly</name>
    <name type="synonym">Scaptodrosophila lebanonensis</name>
    <dbReference type="NCBI Taxonomy" id="7225"/>
    <lineage>
        <taxon>Eukaryota</taxon>
        <taxon>Metazoa</taxon>
        <taxon>Ecdysozoa</taxon>
        <taxon>Arthropoda</taxon>
        <taxon>Hexapoda</taxon>
        <taxon>Insecta</taxon>
        <taxon>Pterygota</taxon>
        <taxon>Neoptera</taxon>
        <taxon>Endopterygota</taxon>
        <taxon>Diptera</taxon>
        <taxon>Brachycera</taxon>
        <taxon>Muscomorpha</taxon>
        <taxon>Ephydroidea</taxon>
        <taxon>Drosophilidae</taxon>
        <taxon>Scaptodrosophila</taxon>
    </lineage>
</organism>
<name>A0A6J2TRF1_DROLE</name>
<evidence type="ECO:0000313" key="2">
    <source>
        <dbReference type="Proteomes" id="UP000504634"/>
    </source>
</evidence>
<feature type="compositionally biased region" description="Polar residues" evidence="1">
    <location>
        <begin position="21"/>
        <end position="50"/>
    </location>
</feature>
<feature type="compositionally biased region" description="Basic and acidic residues" evidence="1">
    <location>
        <begin position="98"/>
        <end position="120"/>
    </location>
</feature>
<reference evidence="3" key="1">
    <citation type="submission" date="2025-08" db="UniProtKB">
        <authorList>
            <consortium name="RefSeq"/>
        </authorList>
    </citation>
    <scope>IDENTIFICATION</scope>
    <source>
        <strain evidence="3">11010-0011.00</strain>
        <tissue evidence="3">Whole body</tissue>
    </source>
</reference>
<feature type="region of interest" description="Disordered" evidence="1">
    <location>
        <begin position="21"/>
        <end position="160"/>
    </location>
</feature>
<protein>
    <submittedName>
        <fullName evidence="3">Uncharacterized protein LOC115627636</fullName>
    </submittedName>
</protein>
<feature type="compositionally biased region" description="Low complexity" evidence="1">
    <location>
        <begin position="64"/>
        <end position="76"/>
    </location>
</feature>
<accession>A0A6J2TRF1</accession>
<feature type="compositionally biased region" description="Polar residues" evidence="1">
    <location>
        <begin position="151"/>
        <end position="160"/>
    </location>
</feature>
<proteinExistence type="predicted"/>
<dbReference type="GeneID" id="115627636"/>
<dbReference type="RefSeq" id="XP_030379231.1">
    <property type="nucleotide sequence ID" value="XM_030523371.1"/>
</dbReference>
<dbReference type="AlphaFoldDB" id="A0A6J2TRF1"/>
<sequence>MPLLLRKLLRNLARYLRLTSRGSGSNSTVIKCQKGTNTNKKSNADASKSNTPSPRPPPTSILHTSTSRRSTASGRRIPTSSQGSKRSGNSKGSASPKRPKETVSKSVRFDQSEKFPENGKRYTSVTRLPHLQATGDNNGAGIARSSKQHRTPSQSSPPKK</sequence>
<keyword evidence="2" id="KW-1185">Reference proteome</keyword>
<feature type="compositionally biased region" description="Polar residues" evidence="1">
    <location>
        <begin position="78"/>
        <end position="93"/>
    </location>
</feature>
<evidence type="ECO:0000313" key="3">
    <source>
        <dbReference type="RefSeq" id="XP_030379231.1"/>
    </source>
</evidence>
<evidence type="ECO:0000256" key="1">
    <source>
        <dbReference type="SAM" id="MobiDB-lite"/>
    </source>
</evidence>
<dbReference type="Proteomes" id="UP000504634">
    <property type="component" value="Unplaced"/>
</dbReference>
<gene>
    <name evidence="3" type="primary">LOC115627636</name>
</gene>